<comment type="caution">
    <text evidence="6">The sequence shown here is derived from an EMBL/GenBank/DDBJ whole genome shotgun (WGS) entry which is preliminary data.</text>
</comment>
<dbReference type="Proteomes" id="UP000195305">
    <property type="component" value="Unassembled WGS sequence"/>
</dbReference>
<evidence type="ECO:0000256" key="4">
    <source>
        <dbReference type="ARBA" id="ARBA00023136"/>
    </source>
</evidence>
<keyword evidence="4 5" id="KW-0472">Membrane</keyword>
<keyword evidence="2 5" id="KW-0812">Transmembrane</keyword>
<feature type="transmembrane region" description="Helical" evidence="5">
    <location>
        <begin position="49"/>
        <end position="68"/>
    </location>
</feature>
<organism evidence="6 7">
    <name type="scientific">Massilimicrobiota timonensis</name>
    <dbReference type="NCBI Taxonomy" id="1776392"/>
    <lineage>
        <taxon>Bacteria</taxon>
        <taxon>Bacillati</taxon>
        <taxon>Bacillota</taxon>
        <taxon>Erysipelotrichia</taxon>
        <taxon>Erysipelotrichales</taxon>
        <taxon>Erysipelotrichaceae</taxon>
        <taxon>Massilimicrobiota</taxon>
    </lineage>
</organism>
<feature type="transmembrane region" description="Helical" evidence="5">
    <location>
        <begin position="203"/>
        <end position="226"/>
    </location>
</feature>
<evidence type="ECO:0000256" key="5">
    <source>
        <dbReference type="SAM" id="Phobius"/>
    </source>
</evidence>
<evidence type="ECO:0000313" key="6">
    <source>
        <dbReference type="EMBL" id="OUQ36647.1"/>
    </source>
</evidence>
<gene>
    <name evidence="6" type="ORF">B5E75_00490</name>
</gene>
<dbReference type="RefSeq" id="WP_087356862.1">
    <property type="nucleotide sequence ID" value="NZ_NFLJ01000001.1"/>
</dbReference>
<proteinExistence type="predicted"/>
<feature type="transmembrane region" description="Helical" evidence="5">
    <location>
        <begin position="88"/>
        <end position="106"/>
    </location>
</feature>
<evidence type="ECO:0000256" key="2">
    <source>
        <dbReference type="ARBA" id="ARBA00022692"/>
    </source>
</evidence>
<reference evidence="6 7" key="1">
    <citation type="journal article" date="2018" name="BMC Genomics">
        <title>Whole genome sequencing and function prediction of 133 gut anaerobes isolated from chicken caecum in pure cultures.</title>
        <authorList>
            <person name="Medvecky M."/>
            <person name="Cejkova D."/>
            <person name="Polansky O."/>
            <person name="Karasova D."/>
            <person name="Kubasova T."/>
            <person name="Cizek A."/>
            <person name="Rychlik I."/>
        </authorList>
    </citation>
    <scope>NUCLEOTIDE SEQUENCE [LARGE SCALE GENOMIC DNA]</scope>
    <source>
        <strain evidence="6 7">An13</strain>
    </source>
</reference>
<evidence type="ECO:0008006" key="8">
    <source>
        <dbReference type="Google" id="ProtNLM"/>
    </source>
</evidence>
<dbReference type="GO" id="GO:0016020">
    <property type="term" value="C:membrane"/>
    <property type="evidence" value="ECO:0007669"/>
    <property type="project" value="UniProtKB-SubCell"/>
</dbReference>
<dbReference type="OrthoDB" id="9793828at2"/>
<name>A0A1Y4T377_9FIRM</name>
<feature type="transmembrane region" description="Helical" evidence="5">
    <location>
        <begin position="20"/>
        <end position="43"/>
    </location>
</feature>
<dbReference type="CDD" id="cd10432">
    <property type="entry name" value="BI-1-like_bacterial"/>
    <property type="match status" value="1"/>
</dbReference>
<dbReference type="AlphaFoldDB" id="A0A1Y4T377"/>
<dbReference type="EMBL" id="NFLJ01000001">
    <property type="protein sequence ID" value="OUQ36647.1"/>
    <property type="molecule type" value="Genomic_DNA"/>
</dbReference>
<evidence type="ECO:0000256" key="1">
    <source>
        <dbReference type="ARBA" id="ARBA00004141"/>
    </source>
</evidence>
<dbReference type="InterPro" id="IPR006214">
    <property type="entry name" value="Bax_inhibitor_1-related"/>
</dbReference>
<keyword evidence="7" id="KW-1185">Reference proteome</keyword>
<evidence type="ECO:0000313" key="7">
    <source>
        <dbReference type="Proteomes" id="UP000195305"/>
    </source>
</evidence>
<sequence>MDQRMLTEQFDYENFLLKVLRWVFVGVAVTAVTSIVVILSGVINYLIDFYFPVLFISVIVEIAFVWVIGKKLQNHGDQVSYVMAKRYFILYSIVNGVVFSFILSVISVYITALAFALTCAYFGLLYTITKYTSSDFSFIAKVCVAVLPILIIGYIILMFIQAPALYYIIVLIDLAVFTGITLYDLKKISTVYHQSLENQREGLALMCALNLYLDFVNIFIDILMLISDNN</sequence>
<feature type="transmembrane region" description="Helical" evidence="5">
    <location>
        <begin position="165"/>
        <end position="183"/>
    </location>
</feature>
<dbReference type="Pfam" id="PF01027">
    <property type="entry name" value="Bax1-I"/>
    <property type="match status" value="1"/>
</dbReference>
<feature type="transmembrane region" description="Helical" evidence="5">
    <location>
        <begin position="138"/>
        <end position="159"/>
    </location>
</feature>
<feature type="transmembrane region" description="Helical" evidence="5">
    <location>
        <begin position="112"/>
        <end position="129"/>
    </location>
</feature>
<comment type="subcellular location">
    <subcellularLocation>
        <location evidence="1">Membrane</location>
        <topology evidence="1">Multi-pass membrane protein</topology>
    </subcellularLocation>
</comment>
<keyword evidence="3 5" id="KW-1133">Transmembrane helix</keyword>
<accession>A0A1Y4T377</accession>
<protein>
    <recommendedName>
        <fullName evidence="8">BAX inhibitor (BI)-1/YccA family protein</fullName>
    </recommendedName>
</protein>
<evidence type="ECO:0000256" key="3">
    <source>
        <dbReference type="ARBA" id="ARBA00022989"/>
    </source>
</evidence>